<dbReference type="AlphaFoldDB" id="A0A7U2I8Q9"/>
<dbReference type="VEuPathDB" id="FungiDB:JI435_112020"/>
<dbReference type="EMBL" id="CP069040">
    <property type="protein sequence ID" value="QRD05303.1"/>
    <property type="molecule type" value="Genomic_DNA"/>
</dbReference>
<evidence type="ECO:0000256" key="2">
    <source>
        <dbReference type="ARBA" id="ARBA00009877"/>
    </source>
</evidence>
<dbReference type="PANTHER" id="PTHR12428:SF66">
    <property type="entry name" value="MITOCHONDRIAL INNER MEMBRANE PROTEIN OXA1L"/>
    <property type="match status" value="1"/>
</dbReference>
<keyword evidence="3 9" id="KW-0812">Transmembrane</keyword>
<reference evidence="14" key="1">
    <citation type="journal article" date="2021" name="BMC Genomics">
        <title>Chromosome-level genome assembly and manually-curated proteome of model necrotroph Parastagonospora nodorum Sn15 reveals a genome-wide trove of candidate effector homologs, and redundancy of virulence-related functions within an accessory chromosome.</title>
        <authorList>
            <person name="Bertazzoni S."/>
            <person name="Jones D.A.B."/>
            <person name="Phan H.T."/>
            <person name="Tan K.-C."/>
            <person name="Hane J.K."/>
        </authorList>
    </citation>
    <scope>NUCLEOTIDE SEQUENCE [LARGE SCALE GENOMIC DNA]</scope>
    <source>
        <strain evidence="14">SN15 / ATCC MYA-4574 / FGSC 10173)</strain>
    </source>
</reference>
<comment type="similarity">
    <text evidence="2 9">Belongs to the OXA1/ALB3/YidC family.</text>
</comment>
<evidence type="ECO:0000256" key="3">
    <source>
        <dbReference type="ARBA" id="ARBA00022692"/>
    </source>
</evidence>
<organism evidence="13 14">
    <name type="scientific">Phaeosphaeria nodorum (strain SN15 / ATCC MYA-4574 / FGSC 10173)</name>
    <name type="common">Glume blotch fungus</name>
    <name type="synonym">Parastagonospora nodorum</name>
    <dbReference type="NCBI Taxonomy" id="321614"/>
    <lineage>
        <taxon>Eukaryota</taxon>
        <taxon>Fungi</taxon>
        <taxon>Dikarya</taxon>
        <taxon>Ascomycota</taxon>
        <taxon>Pezizomycotina</taxon>
        <taxon>Dothideomycetes</taxon>
        <taxon>Pleosporomycetidae</taxon>
        <taxon>Pleosporales</taxon>
        <taxon>Pleosporineae</taxon>
        <taxon>Phaeosphaeriaceae</taxon>
        <taxon>Parastagonospora</taxon>
    </lineage>
</organism>
<dbReference type="OrthoDB" id="2148490at2759"/>
<evidence type="ECO:0000256" key="1">
    <source>
        <dbReference type="ARBA" id="ARBA00004448"/>
    </source>
</evidence>
<evidence type="ECO:0000256" key="9">
    <source>
        <dbReference type="RuleBase" id="RU003945"/>
    </source>
</evidence>
<keyword evidence="6 11" id="KW-1133">Transmembrane helix</keyword>
<evidence type="ECO:0000313" key="14">
    <source>
        <dbReference type="Proteomes" id="UP000663193"/>
    </source>
</evidence>
<keyword evidence="8 11" id="KW-0472">Membrane</keyword>
<keyword evidence="14" id="KW-1185">Reference proteome</keyword>
<evidence type="ECO:0000256" key="7">
    <source>
        <dbReference type="ARBA" id="ARBA00023128"/>
    </source>
</evidence>
<gene>
    <name evidence="13" type="ORF">JI435_112020</name>
</gene>
<feature type="transmembrane region" description="Helical" evidence="11">
    <location>
        <begin position="287"/>
        <end position="309"/>
    </location>
</feature>
<keyword evidence="7" id="KW-0496">Mitochondrion</keyword>
<proteinExistence type="inferred from homology"/>
<keyword evidence="5" id="KW-0809">Transit peptide</keyword>
<evidence type="ECO:0000256" key="11">
    <source>
        <dbReference type="SAM" id="Phobius"/>
    </source>
</evidence>
<dbReference type="InterPro" id="IPR028055">
    <property type="entry name" value="YidC/Oxa/ALB_C"/>
</dbReference>
<name>A0A7U2I8Q9_PHANO</name>
<evidence type="ECO:0000256" key="8">
    <source>
        <dbReference type="ARBA" id="ARBA00023136"/>
    </source>
</evidence>
<dbReference type="Pfam" id="PF02096">
    <property type="entry name" value="60KD_IMP"/>
    <property type="match status" value="1"/>
</dbReference>
<feature type="compositionally biased region" description="Polar residues" evidence="10">
    <location>
        <begin position="14"/>
        <end position="35"/>
    </location>
</feature>
<dbReference type="PANTHER" id="PTHR12428">
    <property type="entry name" value="OXA1"/>
    <property type="match status" value="1"/>
</dbReference>
<comment type="subcellular location">
    <subcellularLocation>
        <location evidence="9">Membrane</location>
        <topology evidence="9">Multi-pass membrane protein</topology>
    </subcellularLocation>
    <subcellularLocation>
        <location evidence="1">Mitochondrion inner membrane</location>
        <topology evidence="1">Multi-pass membrane protein</topology>
    </subcellularLocation>
</comment>
<keyword evidence="4" id="KW-0999">Mitochondrion inner membrane</keyword>
<dbReference type="CDD" id="cd20069">
    <property type="entry name" value="5TM_Oxa1-like"/>
    <property type="match status" value="1"/>
</dbReference>
<feature type="region of interest" description="Disordered" evidence="10">
    <location>
        <begin position="1"/>
        <end position="57"/>
    </location>
</feature>
<evidence type="ECO:0000259" key="12">
    <source>
        <dbReference type="Pfam" id="PF02096"/>
    </source>
</evidence>
<sequence length="584" mass="63901">MLPSRGLRPAQFAALSSRQPALPRSSASRKFSSLPRTAGLSAPSCRTSPLQSARWRTGATGRSPVVLTASSVRNGSWYAPWSWGKPSTPSGNAPASGTEQVPIAEFTNNPASHHIEPAVTSTTPELAPAGIDKAPVFNSTSDATSTAADSMTAFNDAKTIDDLLGSEPTPDVIATKAEIDPTALIDHAGQLKELGLDYGWGLTTVFERTIESIYLNTGYGWAGSIMLAAVAVRGATFFFQALSSDRMAALAALKPLTEPIQEKLTAAIARGDKQAEQMYKMQQAQVMAPHMGGMFSMGGFMIIQAWIGFSAFRCLRAMGALPVPGMANDGFFWFKDLTVNDPYYLIPAAITGIFYSLFKMGGETGVSAEAAGQQNAFRQSLMTGLAFFMGIVTSFQPAVLQLYFLTSGVLGAGTGYLLRQNWFRRLIHIRQLPSKQSAEIYSKVVKGEVSLSQIKGKDGKIRYQAPTAPTNRRSATTLPGIKIREGLTVPAHLKVEEPVKVSSERQDRDEDFEAGAQGTMLEKLSYYRRNYRLAYIYRRTQGSIERSLEKMGYGGIKTTEAQKKRKMRAEQYEIERRRRFENRK</sequence>
<dbReference type="InterPro" id="IPR001708">
    <property type="entry name" value="YidC/ALB3/OXA1/COX18"/>
</dbReference>
<evidence type="ECO:0000256" key="6">
    <source>
        <dbReference type="ARBA" id="ARBA00022989"/>
    </source>
</evidence>
<dbReference type="Proteomes" id="UP000663193">
    <property type="component" value="Chromosome 18"/>
</dbReference>
<protein>
    <recommendedName>
        <fullName evidence="12">Membrane insertase YidC/Oxa/ALB C-terminal domain-containing protein</fullName>
    </recommendedName>
</protein>
<feature type="domain" description="Membrane insertase YidC/Oxa/ALB C-terminal" evidence="12">
    <location>
        <begin position="221"/>
        <end position="417"/>
    </location>
</feature>
<dbReference type="GO" id="GO:0032977">
    <property type="term" value="F:membrane insertase activity"/>
    <property type="evidence" value="ECO:0007669"/>
    <property type="project" value="InterPro"/>
</dbReference>
<feature type="transmembrane region" description="Helical" evidence="11">
    <location>
        <begin position="218"/>
        <end position="239"/>
    </location>
</feature>
<evidence type="ECO:0000256" key="4">
    <source>
        <dbReference type="ARBA" id="ARBA00022792"/>
    </source>
</evidence>
<feature type="transmembrane region" description="Helical" evidence="11">
    <location>
        <begin position="342"/>
        <end position="358"/>
    </location>
</feature>
<feature type="transmembrane region" description="Helical" evidence="11">
    <location>
        <begin position="379"/>
        <end position="396"/>
    </location>
</feature>
<evidence type="ECO:0000256" key="10">
    <source>
        <dbReference type="SAM" id="MobiDB-lite"/>
    </source>
</evidence>
<evidence type="ECO:0000256" key="5">
    <source>
        <dbReference type="ARBA" id="ARBA00022946"/>
    </source>
</evidence>
<evidence type="ECO:0000313" key="13">
    <source>
        <dbReference type="EMBL" id="QRD05303.1"/>
    </source>
</evidence>
<accession>A0A7U2I8Q9</accession>
<dbReference type="GO" id="GO:0005743">
    <property type="term" value="C:mitochondrial inner membrane"/>
    <property type="evidence" value="ECO:0007669"/>
    <property type="project" value="UniProtKB-SubCell"/>
</dbReference>